<dbReference type="EMBL" id="NQWH01000003">
    <property type="protein sequence ID" value="PHP29077.1"/>
    <property type="molecule type" value="Genomic_DNA"/>
</dbReference>
<dbReference type="Pfam" id="PF10011">
    <property type="entry name" value="DUF2254"/>
    <property type="match status" value="1"/>
</dbReference>
<organism evidence="2 3">
    <name type="scientific">Limimaricola cinnabarinus</name>
    <dbReference type="NCBI Taxonomy" id="1125964"/>
    <lineage>
        <taxon>Bacteria</taxon>
        <taxon>Pseudomonadati</taxon>
        <taxon>Pseudomonadota</taxon>
        <taxon>Alphaproteobacteria</taxon>
        <taxon>Rhodobacterales</taxon>
        <taxon>Paracoccaceae</taxon>
        <taxon>Limimaricola</taxon>
    </lineage>
</organism>
<sequence>MTGPRRDETRRAATEGTMFSTALRKIHRLSRRLWVRVTLISALAFVALGAAKLFGPMIPEGLSEVIGADALNRLLDIISTSMLAVTTFSLTVMVSVHQSASSRWTPRAHRMLLADTTTQTVLATFIGAYIYSLAAIILLSTPYYGEKEIVTLYISTLLVLVLIVFVILRWIMHLQAFGSLVDTTVRIERRAQQAFKARMERPCLGGHALDPGEIPGAARPLRADRTAYVQAIYEDSLQAAAEEHDGRIYLVAPVGRFVHEGETIAHLLGGNEEMDEAARAAIHMGELRTDEQDPRFALIMLSEIGSKALSAGINDPGTAIDVIGRIGRVIGSYRDEIAHGREKAIHDRLWVVPLDPHDLMQDGFGAMARDGAAQVEVLISMLKTLEALGRHPDAAIARAARDMAHEALSRGRAALDFEPDRDRLARAAPEMATRR</sequence>
<dbReference type="InterPro" id="IPR018723">
    <property type="entry name" value="DUF2254_membrane"/>
</dbReference>
<proteinExistence type="predicted"/>
<protein>
    <recommendedName>
        <fullName evidence="4">DUF2254 domain-containing protein</fullName>
    </recommendedName>
</protein>
<accession>A0A2G1MK52</accession>
<dbReference type="OrthoDB" id="2955631at2"/>
<keyword evidence="3" id="KW-1185">Reference proteome</keyword>
<dbReference type="AlphaFoldDB" id="A0A2G1MK52"/>
<keyword evidence="1" id="KW-0812">Transmembrane</keyword>
<evidence type="ECO:0008006" key="4">
    <source>
        <dbReference type="Google" id="ProtNLM"/>
    </source>
</evidence>
<feature type="transmembrane region" description="Helical" evidence="1">
    <location>
        <begin position="150"/>
        <end position="171"/>
    </location>
</feature>
<keyword evidence="1" id="KW-1133">Transmembrane helix</keyword>
<evidence type="ECO:0000256" key="1">
    <source>
        <dbReference type="SAM" id="Phobius"/>
    </source>
</evidence>
<evidence type="ECO:0000313" key="2">
    <source>
        <dbReference type="EMBL" id="PHP29077.1"/>
    </source>
</evidence>
<reference evidence="2 3" key="1">
    <citation type="submission" date="2017-08" db="EMBL/GenBank/DDBJ databases">
        <title>Draft Genome Sequence of Loktanella cinnabarina Strain XM1, Isolated from Coastal Surface Water.</title>
        <authorList>
            <person name="Ma R."/>
            <person name="Wang J."/>
            <person name="Wang Q."/>
            <person name="Ma Z."/>
            <person name="Li J."/>
            <person name="Chen L."/>
        </authorList>
    </citation>
    <scope>NUCLEOTIDE SEQUENCE [LARGE SCALE GENOMIC DNA]</scope>
    <source>
        <strain evidence="2 3">XM1</strain>
    </source>
</reference>
<name>A0A2G1MK52_9RHOB</name>
<gene>
    <name evidence="2" type="ORF">CJ301_00910</name>
</gene>
<dbReference type="Proteomes" id="UP000221860">
    <property type="component" value="Unassembled WGS sequence"/>
</dbReference>
<comment type="caution">
    <text evidence="2">The sequence shown here is derived from an EMBL/GenBank/DDBJ whole genome shotgun (WGS) entry which is preliminary data.</text>
</comment>
<feature type="transmembrane region" description="Helical" evidence="1">
    <location>
        <begin position="33"/>
        <end position="54"/>
    </location>
</feature>
<evidence type="ECO:0000313" key="3">
    <source>
        <dbReference type="Proteomes" id="UP000221860"/>
    </source>
</evidence>
<feature type="transmembrane region" description="Helical" evidence="1">
    <location>
        <begin position="121"/>
        <end position="144"/>
    </location>
</feature>
<keyword evidence="1" id="KW-0472">Membrane</keyword>
<feature type="transmembrane region" description="Helical" evidence="1">
    <location>
        <begin position="74"/>
        <end position="100"/>
    </location>
</feature>